<dbReference type="EMBL" id="MU393445">
    <property type="protein sequence ID" value="KAI4867593.1"/>
    <property type="molecule type" value="Genomic_DNA"/>
</dbReference>
<organism evidence="1 2">
    <name type="scientific">Hypoxylon rubiginosum</name>
    <dbReference type="NCBI Taxonomy" id="110542"/>
    <lineage>
        <taxon>Eukaryota</taxon>
        <taxon>Fungi</taxon>
        <taxon>Dikarya</taxon>
        <taxon>Ascomycota</taxon>
        <taxon>Pezizomycotina</taxon>
        <taxon>Sordariomycetes</taxon>
        <taxon>Xylariomycetidae</taxon>
        <taxon>Xylariales</taxon>
        <taxon>Hypoxylaceae</taxon>
        <taxon>Hypoxylon</taxon>
    </lineage>
</organism>
<comment type="caution">
    <text evidence="1">The sequence shown here is derived from an EMBL/GenBank/DDBJ whole genome shotgun (WGS) entry which is preliminary data.</text>
</comment>
<sequence>MLCARCESFDIQAFRSDTFPYRGFPLSAVAHSAQSGCSFCSLLLDHLRLVESRVSLHPEELSWLARQISRPPWVQLSLETDTTTVDLEGGDRWGVVKMNAFVAFRRPGFTSLEEIQDISLRMNVAANPGTPAARDITGKLVVQDALTLHIAKPIQAWHDQCCGTHKECNQTLSRCGAINADYAPLPSRCIKVSYIDSLQQYGFQLCDTTGQFGRYIILSHRWAPETFACRTTRANYLQRTGTGSTWDQNPTRLFVETCMLAHRLGIPFVWIDSLCIIQDDARDWGREAVKMAGYYQHAWITVSATTTNPATGGLFSDIATENLPRVSRLPYRDRQGVRRGYFYVQCTDDAELNRVYQQHVKHSELLTRGWVYQEWLLSPRTVAFTPAGVIMVCSASPPQSAVGDLVRNRKSTQEQQWDSAERESPGDLVNIAFKNSISPNMSSPDAIFESWRRAVTAYSGLALTHLEADRLVALSGVASEFGQALGRHTRRWDDNTSQIGEEGALLTELTPARGSVSDQNPAAPYVCGLWLDNIVRGLQWEPTQPETPRQRARGLPTWSWASLASVSTNSEGAAVLGGMRVEWAAAHEPREDVCRAVEAVAIPVDEELRPDFDADHVNSIFSTSTGPAEYPAEPEQYGNAHRFIALALTGVLLPVHLQASYFETSREADAAATLTAHDRPDLSRECWRSVARPQAPRVITGWALLEDPGLCSRDPGDGPRLYNDDVYALVLGRLTKVRGGWGYGSLLGYNTAFEVLFVKQVAGRPRYNPCFERVGVGRLFGPDVDVDFRNSLETRLWLM</sequence>
<protein>
    <submittedName>
        <fullName evidence="1">HET-domain-containing protein</fullName>
    </submittedName>
</protein>
<proteinExistence type="predicted"/>
<evidence type="ECO:0000313" key="2">
    <source>
        <dbReference type="Proteomes" id="UP001497700"/>
    </source>
</evidence>
<dbReference type="Proteomes" id="UP001497700">
    <property type="component" value="Unassembled WGS sequence"/>
</dbReference>
<reference evidence="1 2" key="1">
    <citation type="journal article" date="2022" name="New Phytol.">
        <title>Ecological generalism drives hyperdiversity of secondary metabolite gene clusters in xylarialean endophytes.</title>
        <authorList>
            <person name="Franco M.E.E."/>
            <person name="Wisecaver J.H."/>
            <person name="Arnold A.E."/>
            <person name="Ju Y.M."/>
            <person name="Slot J.C."/>
            <person name="Ahrendt S."/>
            <person name="Moore L.P."/>
            <person name="Eastman K.E."/>
            <person name="Scott K."/>
            <person name="Konkel Z."/>
            <person name="Mondo S.J."/>
            <person name="Kuo A."/>
            <person name="Hayes R.D."/>
            <person name="Haridas S."/>
            <person name="Andreopoulos B."/>
            <person name="Riley R."/>
            <person name="LaButti K."/>
            <person name="Pangilinan J."/>
            <person name="Lipzen A."/>
            <person name="Amirebrahimi M."/>
            <person name="Yan J."/>
            <person name="Adam C."/>
            <person name="Keymanesh K."/>
            <person name="Ng V."/>
            <person name="Louie K."/>
            <person name="Northen T."/>
            <person name="Drula E."/>
            <person name="Henrissat B."/>
            <person name="Hsieh H.M."/>
            <person name="Youens-Clark K."/>
            <person name="Lutzoni F."/>
            <person name="Miadlikowska J."/>
            <person name="Eastwood D.C."/>
            <person name="Hamelin R.C."/>
            <person name="Grigoriev I.V."/>
            <person name="U'Ren J.M."/>
        </authorList>
    </citation>
    <scope>NUCLEOTIDE SEQUENCE [LARGE SCALE GENOMIC DNA]</scope>
    <source>
        <strain evidence="1 2">CBS 119005</strain>
    </source>
</reference>
<evidence type="ECO:0000313" key="1">
    <source>
        <dbReference type="EMBL" id="KAI4867593.1"/>
    </source>
</evidence>
<name>A0ACB9Z7K5_9PEZI</name>
<accession>A0ACB9Z7K5</accession>
<keyword evidence="2" id="KW-1185">Reference proteome</keyword>
<gene>
    <name evidence="1" type="ORF">F4820DRAFT_445826</name>
</gene>